<dbReference type="Pfam" id="PF20283">
    <property type="entry name" value="CTD7"/>
    <property type="match status" value="1"/>
</dbReference>
<reference evidence="3" key="1">
    <citation type="journal article" date="2019" name="Int. J. Syst. Evol. Microbiol.">
        <title>The Global Catalogue of Microorganisms (GCM) 10K type strain sequencing project: providing services to taxonomists for standard genome sequencing and annotation.</title>
        <authorList>
            <consortium name="The Broad Institute Genomics Platform"/>
            <consortium name="The Broad Institute Genome Sequencing Center for Infectious Disease"/>
            <person name="Wu L."/>
            <person name="Ma J."/>
        </authorList>
    </citation>
    <scope>NUCLEOTIDE SEQUENCE [LARGE SCALE GENOMIC DNA]</scope>
    <source>
        <strain evidence="3">CGMCC 4.7277</strain>
    </source>
</reference>
<evidence type="ECO:0000313" key="2">
    <source>
        <dbReference type="EMBL" id="MFC5520830.1"/>
    </source>
</evidence>
<dbReference type="InterPro" id="IPR046913">
    <property type="entry name" value="ABC-3C_CTD7"/>
</dbReference>
<proteinExistence type="predicted"/>
<dbReference type="RefSeq" id="WP_218017554.1">
    <property type="nucleotide sequence ID" value="NZ_JBHSMX010000011.1"/>
</dbReference>
<protein>
    <submittedName>
        <fullName evidence="2">ABC-three component system protein</fullName>
    </submittedName>
</protein>
<evidence type="ECO:0000313" key="3">
    <source>
        <dbReference type="Proteomes" id="UP001596084"/>
    </source>
</evidence>
<comment type="caution">
    <text evidence="2">The sequence shown here is derived from an EMBL/GenBank/DDBJ whole genome shotgun (WGS) entry which is preliminary data.</text>
</comment>
<name>A0ABW0Q7X5_9BURK</name>
<evidence type="ECO:0000259" key="1">
    <source>
        <dbReference type="Pfam" id="PF20283"/>
    </source>
</evidence>
<organism evidence="2 3">
    <name type="scientific">Polaromonas jejuensis</name>
    <dbReference type="NCBI Taxonomy" id="457502"/>
    <lineage>
        <taxon>Bacteria</taxon>
        <taxon>Pseudomonadati</taxon>
        <taxon>Pseudomonadota</taxon>
        <taxon>Betaproteobacteria</taxon>
        <taxon>Burkholderiales</taxon>
        <taxon>Comamonadaceae</taxon>
        <taxon>Polaromonas</taxon>
    </lineage>
</organism>
<dbReference type="Proteomes" id="UP001596084">
    <property type="component" value="Unassembled WGS sequence"/>
</dbReference>
<sequence>MEVLDDVAQEHAQLGVHLVQSKSALTANPVADRAKSLWKTLSNWVALAAEGGCDPDSTLFEIYVSRPVTATIVHAFAEAATLDAARAAVFQARTALWGEAPAFAQRSDVASEIASYVEKVFDADQDLVARVIKKFRLTCGSGSPQADIEAVIRTHPVSPSKVRDIADHMCGFVKRRVDELLEAGRPAIIGRDEFKIAYDAYVRKIDRDTVLLSRAKAPSLDESQGYLPKIFVQQLEIIGMTFEDKLEAVSDYLMAAADRTDWAVRGEVDVTSLDDLDATLKRNWKNKRLACKVAHAGKAQDQQGQALYADCMQVSASVQAMDPPEHFIPGCLHRLADELSIGWHPDYEQHLKAKKAA</sequence>
<accession>A0ABW0Q7X5</accession>
<keyword evidence="3" id="KW-1185">Reference proteome</keyword>
<dbReference type="EMBL" id="JBHSMX010000011">
    <property type="protein sequence ID" value="MFC5520830.1"/>
    <property type="molecule type" value="Genomic_DNA"/>
</dbReference>
<feature type="domain" description="ABC-three component systems C-terminal" evidence="1">
    <location>
        <begin position="231"/>
        <end position="350"/>
    </location>
</feature>
<gene>
    <name evidence="2" type="ORF">ACFPP7_07845</name>
</gene>